<accession>A0ABR7SPN4</accession>
<organism evidence="4 5">
    <name type="scientific">Streptomyces polyasparticus</name>
    <dbReference type="NCBI Taxonomy" id="2767826"/>
    <lineage>
        <taxon>Bacteria</taxon>
        <taxon>Bacillati</taxon>
        <taxon>Actinomycetota</taxon>
        <taxon>Actinomycetes</taxon>
        <taxon>Kitasatosporales</taxon>
        <taxon>Streptomycetaceae</taxon>
        <taxon>Streptomyces</taxon>
    </lineage>
</organism>
<dbReference type="RefSeq" id="WP_187817321.1">
    <property type="nucleotide sequence ID" value="NZ_JACTVJ010000016.1"/>
</dbReference>
<comment type="caution">
    <text evidence="4">The sequence shown here is derived from an EMBL/GenBank/DDBJ whole genome shotgun (WGS) entry which is preliminary data.</text>
</comment>
<evidence type="ECO:0000313" key="5">
    <source>
        <dbReference type="Proteomes" id="UP000642284"/>
    </source>
</evidence>
<evidence type="ECO:0000313" key="4">
    <source>
        <dbReference type="EMBL" id="MBC9716879.1"/>
    </source>
</evidence>
<dbReference type="Pfam" id="PF01903">
    <property type="entry name" value="CbiX"/>
    <property type="match status" value="2"/>
</dbReference>
<keyword evidence="1" id="KW-0479">Metal-binding</keyword>
<reference evidence="4 5" key="1">
    <citation type="submission" date="2020-08" db="EMBL/GenBank/DDBJ databases">
        <title>Genemic of Streptomyces polyaspartic.</title>
        <authorList>
            <person name="Liu W."/>
        </authorList>
    </citation>
    <scope>NUCLEOTIDE SEQUENCE [LARGE SCALE GENOMIC DNA]</scope>
    <source>
        <strain evidence="4 5">TRM66268-LWL</strain>
    </source>
</reference>
<evidence type="ECO:0000256" key="3">
    <source>
        <dbReference type="SAM" id="MobiDB-lite"/>
    </source>
</evidence>
<dbReference type="SUPFAM" id="SSF53800">
    <property type="entry name" value="Chelatase"/>
    <property type="match status" value="1"/>
</dbReference>
<evidence type="ECO:0000256" key="2">
    <source>
        <dbReference type="ARBA" id="ARBA00023239"/>
    </source>
</evidence>
<evidence type="ECO:0000256" key="1">
    <source>
        <dbReference type="ARBA" id="ARBA00022723"/>
    </source>
</evidence>
<dbReference type="CDD" id="cd03416">
    <property type="entry name" value="CbiX_SirB_N"/>
    <property type="match status" value="1"/>
</dbReference>
<proteinExistence type="predicted"/>
<name>A0ABR7SPN4_9ACTN</name>
<dbReference type="Proteomes" id="UP000642284">
    <property type="component" value="Unassembled WGS sequence"/>
</dbReference>
<dbReference type="InterPro" id="IPR050963">
    <property type="entry name" value="Sirohydro_Cobaltochel/CbiX"/>
</dbReference>
<keyword evidence="2" id="KW-0456">Lyase</keyword>
<sequence length="265" mass="27552">MAPAAALVDVSRPTATPDDHSPALVLAVHGSAVAEAGATIGRLVEAVEALGGMRPLVGHMDHQEPSLAEVLDELDRAGQRRAVVVPLLLGDGFHRTVDIPGVLSAPRALETVLTDGLSGESDVALALYGRLREAESRAGARADAVVVAAAGSSREGGNDGARTAVSQLCVLLDAERGPIPVLPAYCSSSEPTVPDAVARLRAAGYRRIAVATHLLAPGRFTHALARTDAWTVAEPLADHPRIARLVLRRYAAASRPAVRRLKVSA</sequence>
<dbReference type="InterPro" id="IPR002762">
    <property type="entry name" value="CbiX-like"/>
</dbReference>
<dbReference type="PANTHER" id="PTHR33542:SF5">
    <property type="entry name" value="FERROCHELATASE CHE1"/>
    <property type="match status" value="1"/>
</dbReference>
<protein>
    <submittedName>
        <fullName evidence="4">Sirohydrochlorin chelatase</fullName>
    </submittedName>
</protein>
<keyword evidence="5" id="KW-1185">Reference proteome</keyword>
<dbReference type="EMBL" id="JACTVJ010000016">
    <property type="protein sequence ID" value="MBC9716879.1"/>
    <property type="molecule type" value="Genomic_DNA"/>
</dbReference>
<gene>
    <name evidence="4" type="ORF">H9Y04_30535</name>
</gene>
<feature type="region of interest" description="Disordered" evidence="3">
    <location>
        <begin position="1"/>
        <end position="20"/>
    </location>
</feature>
<dbReference type="PANTHER" id="PTHR33542">
    <property type="entry name" value="SIROHYDROCHLORIN FERROCHELATASE, CHLOROPLASTIC"/>
    <property type="match status" value="1"/>
</dbReference>
<dbReference type="Gene3D" id="3.40.50.1400">
    <property type="match status" value="2"/>
</dbReference>